<gene>
    <name evidence="7" type="primary">flgG_1</name>
    <name evidence="7" type="ORF">Ldro_1395</name>
</gene>
<dbReference type="OrthoDB" id="9804559at2"/>
<dbReference type="InterPro" id="IPR020013">
    <property type="entry name" value="Flagellar_FlgE/F/G"/>
</dbReference>
<evidence type="ECO:0000256" key="2">
    <source>
        <dbReference type="ARBA" id="ARBA00009677"/>
    </source>
</evidence>
<dbReference type="PANTHER" id="PTHR30435:SF19">
    <property type="entry name" value="FLAGELLAR BASAL-BODY ROD PROTEIN FLGG"/>
    <property type="match status" value="1"/>
</dbReference>
<keyword evidence="7" id="KW-0969">Cilium</keyword>
<evidence type="ECO:0000313" key="7">
    <source>
        <dbReference type="EMBL" id="KTC87776.1"/>
    </source>
</evidence>
<keyword evidence="3 4" id="KW-0975">Bacterial flagellum</keyword>
<dbReference type="PANTHER" id="PTHR30435">
    <property type="entry name" value="FLAGELLAR PROTEIN"/>
    <property type="match status" value="1"/>
</dbReference>
<dbReference type="Pfam" id="PF22692">
    <property type="entry name" value="LlgE_F_G_D1"/>
    <property type="match status" value="1"/>
</dbReference>
<dbReference type="AlphaFoldDB" id="A0A0W0SWP5"/>
<dbReference type="GO" id="GO:0009425">
    <property type="term" value="C:bacterial-type flagellum basal body"/>
    <property type="evidence" value="ECO:0007669"/>
    <property type="project" value="UniProtKB-SubCell"/>
</dbReference>
<dbReference type="EMBL" id="LNXY01000020">
    <property type="protein sequence ID" value="KTC87776.1"/>
    <property type="molecule type" value="Genomic_DNA"/>
</dbReference>
<dbReference type="RefSeq" id="WP_058495692.1">
    <property type="nucleotide sequence ID" value="NZ_CAAAIU010000002.1"/>
</dbReference>
<proteinExistence type="inferred from homology"/>
<keyword evidence="7" id="KW-0282">Flagellum</keyword>
<keyword evidence="8" id="KW-1185">Reference proteome</keyword>
<keyword evidence="7" id="KW-0966">Cell projection</keyword>
<dbReference type="InterPro" id="IPR037925">
    <property type="entry name" value="FlgE/F/G-like"/>
</dbReference>
<dbReference type="Proteomes" id="UP000054736">
    <property type="component" value="Unassembled WGS sequence"/>
</dbReference>
<evidence type="ECO:0000256" key="1">
    <source>
        <dbReference type="ARBA" id="ARBA00004117"/>
    </source>
</evidence>
<dbReference type="PATRIC" id="fig|1212489.4.peg.1474"/>
<evidence type="ECO:0000313" key="8">
    <source>
        <dbReference type="Proteomes" id="UP000054736"/>
    </source>
</evidence>
<evidence type="ECO:0000256" key="4">
    <source>
        <dbReference type="RuleBase" id="RU362116"/>
    </source>
</evidence>
<evidence type="ECO:0000259" key="5">
    <source>
        <dbReference type="Pfam" id="PF06429"/>
    </source>
</evidence>
<evidence type="ECO:0000256" key="3">
    <source>
        <dbReference type="ARBA" id="ARBA00023143"/>
    </source>
</evidence>
<dbReference type="STRING" id="1212489.Ldro_1395"/>
<dbReference type="InterPro" id="IPR053967">
    <property type="entry name" value="LlgE_F_G-like_D1"/>
</dbReference>
<comment type="subcellular location">
    <subcellularLocation>
        <location evidence="1 4">Bacterial flagellum basal body</location>
    </subcellularLocation>
</comment>
<dbReference type="GO" id="GO:0071978">
    <property type="term" value="P:bacterial-type flagellum-dependent swarming motility"/>
    <property type="evidence" value="ECO:0007669"/>
    <property type="project" value="TreeGrafter"/>
</dbReference>
<dbReference type="NCBIfam" id="TIGR03506">
    <property type="entry name" value="FlgEFG_subfam"/>
    <property type="match status" value="2"/>
</dbReference>
<comment type="caution">
    <text evidence="7">The sequence shown here is derived from an EMBL/GenBank/DDBJ whole genome shotgun (WGS) entry which is preliminary data.</text>
</comment>
<protein>
    <submittedName>
        <fullName evidence="7">Flagellar basal body rod protein FlgG</fullName>
    </submittedName>
</protein>
<sequence length="258" mass="28179">MSDALAIAASGLKSQEYYIDKIANDLANLNTPNYKASKISFADMLYQNIEGNTPLFPNQSSIKIGLGTAIYKTGKDFSKGPLKPSNDWKNLAIDGDGFFQVINHEGNISYTRNSTFIIDEDRYLATQDGFRLADNIQIPDNFVDISIQKNGDVTALLADDPEPQALGTIKLAKFLDPSSLNPIGAGIYDYTEQAGEAIVDSPGSTGMGLLIQKQIEGSNVDMVNSLMQLTLAQRVYQLNAKAIQIVDELEKMTNEIRG</sequence>
<dbReference type="InterPro" id="IPR010930">
    <property type="entry name" value="Flg_bb/hook_C_dom"/>
</dbReference>
<dbReference type="SUPFAM" id="SSF117143">
    <property type="entry name" value="Flagellar hook protein flgE"/>
    <property type="match status" value="1"/>
</dbReference>
<evidence type="ECO:0000259" key="6">
    <source>
        <dbReference type="Pfam" id="PF22692"/>
    </source>
</evidence>
<dbReference type="Pfam" id="PF06429">
    <property type="entry name" value="Flg_bbr_C"/>
    <property type="match status" value="1"/>
</dbReference>
<name>A0A0W0SWP5_9GAMM</name>
<feature type="domain" description="Flagellar hook protein FlgE/F/G-like D1" evidence="6">
    <location>
        <begin position="92"/>
        <end position="155"/>
    </location>
</feature>
<feature type="domain" description="Flagellar basal-body/hook protein C-terminal" evidence="5">
    <location>
        <begin position="212"/>
        <end position="255"/>
    </location>
</feature>
<accession>A0A0W0SWP5</accession>
<reference evidence="7 8" key="1">
    <citation type="submission" date="2015-11" db="EMBL/GenBank/DDBJ databases">
        <title>Genomic analysis of 38 Legionella species identifies large and diverse effector repertoires.</title>
        <authorList>
            <person name="Burstein D."/>
            <person name="Amaro F."/>
            <person name="Zusman T."/>
            <person name="Lifshitz Z."/>
            <person name="Cohen O."/>
            <person name="Gilbert J.A."/>
            <person name="Pupko T."/>
            <person name="Shuman H.A."/>
            <person name="Segal G."/>
        </authorList>
    </citation>
    <scope>NUCLEOTIDE SEQUENCE [LARGE SCALE GENOMIC DNA]</scope>
    <source>
        <strain evidence="7 8">ATCC 700990</strain>
    </source>
</reference>
<comment type="similarity">
    <text evidence="2 4">Belongs to the flagella basal body rod proteins family.</text>
</comment>
<organism evidence="7 8">
    <name type="scientific">Legionella drozanskii LLAP-1</name>
    <dbReference type="NCBI Taxonomy" id="1212489"/>
    <lineage>
        <taxon>Bacteria</taxon>
        <taxon>Pseudomonadati</taxon>
        <taxon>Pseudomonadota</taxon>
        <taxon>Gammaproteobacteria</taxon>
        <taxon>Legionellales</taxon>
        <taxon>Legionellaceae</taxon>
        <taxon>Legionella</taxon>
    </lineage>
</organism>